<protein>
    <recommendedName>
        <fullName evidence="3">HPt domain-containing protein</fullName>
    </recommendedName>
</protein>
<keyword evidence="1" id="KW-0902">Two-component regulatory system</keyword>
<dbReference type="InterPro" id="IPR036641">
    <property type="entry name" value="HPT_dom_sf"/>
</dbReference>
<evidence type="ECO:0000256" key="2">
    <source>
        <dbReference type="PROSITE-ProRule" id="PRU00110"/>
    </source>
</evidence>
<organism evidence="4 5">
    <name type="scientific">Vreelandella olivaria</name>
    <dbReference type="NCBI Taxonomy" id="390919"/>
    <lineage>
        <taxon>Bacteria</taxon>
        <taxon>Pseudomonadati</taxon>
        <taxon>Pseudomonadota</taxon>
        <taxon>Gammaproteobacteria</taxon>
        <taxon>Oceanospirillales</taxon>
        <taxon>Halomonadaceae</taxon>
        <taxon>Vreelandella</taxon>
    </lineage>
</organism>
<evidence type="ECO:0000313" key="4">
    <source>
        <dbReference type="EMBL" id="BBI50380.1"/>
    </source>
</evidence>
<evidence type="ECO:0000313" key="5">
    <source>
        <dbReference type="Proteomes" id="UP000289555"/>
    </source>
</evidence>
<feature type="modified residue" description="Phosphohistidine" evidence="2">
    <location>
        <position position="69"/>
    </location>
</feature>
<name>A0ABM7GI89_9GAMM</name>
<proteinExistence type="predicted"/>
<dbReference type="EMBL" id="AP019416">
    <property type="protein sequence ID" value="BBI50380.1"/>
    <property type="molecule type" value="Genomic_DNA"/>
</dbReference>
<accession>A0ABM7GI89</accession>
<dbReference type="SUPFAM" id="SSF47226">
    <property type="entry name" value="Histidine-containing phosphotransfer domain, HPT domain"/>
    <property type="match status" value="1"/>
</dbReference>
<dbReference type="PROSITE" id="PS50894">
    <property type="entry name" value="HPT"/>
    <property type="match status" value="1"/>
</dbReference>
<gene>
    <name evidence="4" type="ORF">HORIV_28010</name>
</gene>
<dbReference type="InterPro" id="IPR008207">
    <property type="entry name" value="Sig_transdc_His_kin_Hpt_dom"/>
</dbReference>
<evidence type="ECO:0000259" key="3">
    <source>
        <dbReference type="PROSITE" id="PS50894"/>
    </source>
</evidence>
<keyword evidence="2" id="KW-0597">Phosphoprotein</keyword>
<evidence type="ECO:0000256" key="1">
    <source>
        <dbReference type="ARBA" id="ARBA00023012"/>
    </source>
</evidence>
<dbReference type="Pfam" id="PF01627">
    <property type="entry name" value="Hpt"/>
    <property type="match status" value="1"/>
</dbReference>
<dbReference type="Gene3D" id="1.20.120.160">
    <property type="entry name" value="HPT domain"/>
    <property type="match status" value="1"/>
</dbReference>
<feature type="domain" description="HPt" evidence="3">
    <location>
        <begin position="30"/>
        <end position="123"/>
    </location>
</feature>
<dbReference type="Proteomes" id="UP000289555">
    <property type="component" value="Chromosome"/>
</dbReference>
<reference evidence="5" key="1">
    <citation type="journal article" date="2019" name="Microbiol. Resour. Announc.">
        <title>Complete Genome Sequence of Halomonas olivaria, a Moderately Halophilic Bacterium Isolated from Olive Processing Effluents, Obtained by Nanopore Sequencing.</title>
        <authorList>
            <person name="Nagata S."/>
            <person name="Ii K.M."/>
            <person name="Tsukimi T."/>
            <person name="Miura M.C."/>
            <person name="Galipon J."/>
            <person name="Arakawa K."/>
        </authorList>
    </citation>
    <scope>NUCLEOTIDE SEQUENCE [LARGE SCALE GENOMIC DNA]</scope>
    <source>
        <strain evidence="5">TYRC17</strain>
    </source>
</reference>
<sequence length="126" mass="14115">MPPIRSALATLPATLPVIDLEIGARLAGGKEYLAREQLKRLIDSLDESEQHMRAAFIQQNLPTLLDWVHGLNGASRYCGAPELALLVETLETRLRTSGLDHVEGLLEELYRAMARLRAQRPLLLRH</sequence>
<keyword evidence="5" id="KW-1185">Reference proteome</keyword>